<evidence type="ECO:0000313" key="3">
    <source>
        <dbReference type="Proteomes" id="UP001633002"/>
    </source>
</evidence>
<accession>A0ABD3GX68</accession>
<sequence>MALERRSASPNGKPEHLKSLNIFVKDDDDVSQSRPGSPQMTISVTMCDKESRRSCGKGRRSDLRNDDGREVGPGRQKLMRQKSNVVMDKPFNVHNYQIRLSGKQSQGLEVALTDARPEILPALKETKGLKAVLCLKNLSDQETI</sequence>
<feature type="region of interest" description="Disordered" evidence="1">
    <location>
        <begin position="24"/>
        <end position="78"/>
    </location>
</feature>
<dbReference type="EMBL" id="JBJQOH010000006">
    <property type="protein sequence ID" value="KAL3682762.1"/>
    <property type="molecule type" value="Genomic_DNA"/>
</dbReference>
<feature type="compositionally biased region" description="Polar residues" evidence="1">
    <location>
        <begin position="32"/>
        <end position="44"/>
    </location>
</feature>
<proteinExistence type="predicted"/>
<evidence type="ECO:0000313" key="2">
    <source>
        <dbReference type="EMBL" id="KAL3682762.1"/>
    </source>
</evidence>
<protein>
    <submittedName>
        <fullName evidence="2">Uncharacterized protein</fullName>
    </submittedName>
</protein>
<gene>
    <name evidence="2" type="ORF">R1sor_000784</name>
</gene>
<name>A0ABD3GX68_9MARC</name>
<reference evidence="2 3" key="1">
    <citation type="submission" date="2024-09" db="EMBL/GenBank/DDBJ databases">
        <title>Chromosome-scale assembly of Riccia sorocarpa.</title>
        <authorList>
            <person name="Paukszto L."/>
        </authorList>
    </citation>
    <scope>NUCLEOTIDE SEQUENCE [LARGE SCALE GENOMIC DNA]</scope>
    <source>
        <strain evidence="2">LP-2024</strain>
        <tissue evidence="2">Aerial parts of the thallus</tissue>
    </source>
</reference>
<evidence type="ECO:0000256" key="1">
    <source>
        <dbReference type="SAM" id="MobiDB-lite"/>
    </source>
</evidence>
<organism evidence="2 3">
    <name type="scientific">Riccia sorocarpa</name>
    <dbReference type="NCBI Taxonomy" id="122646"/>
    <lineage>
        <taxon>Eukaryota</taxon>
        <taxon>Viridiplantae</taxon>
        <taxon>Streptophyta</taxon>
        <taxon>Embryophyta</taxon>
        <taxon>Marchantiophyta</taxon>
        <taxon>Marchantiopsida</taxon>
        <taxon>Marchantiidae</taxon>
        <taxon>Marchantiales</taxon>
        <taxon>Ricciaceae</taxon>
        <taxon>Riccia</taxon>
    </lineage>
</organism>
<dbReference type="AlphaFoldDB" id="A0ABD3GX68"/>
<dbReference type="Proteomes" id="UP001633002">
    <property type="component" value="Unassembled WGS sequence"/>
</dbReference>
<comment type="caution">
    <text evidence="2">The sequence shown here is derived from an EMBL/GenBank/DDBJ whole genome shotgun (WGS) entry which is preliminary data.</text>
</comment>
<feature type="compositionally biased region" description="Basic and acidic residues" evidence="1">
    <location>
        <begin position="47"/>
        <end position="72"/>
    </location>
</feature>
<keyword evidence="3" id="KW-1185">Reference proteome</keyword>